<evidence type="ECO:0000313" key="1">
    <source>
        <dbReference type="EMBL" id="CAI4034042.1"/>
    </source>
</evidence>
<dbReference type="AlphaFoldDB" id="A0AA86N3K6"/>
<accession>A0AA86N3K6</accession>
<evidence type="ECO:0000313" key="2">
    <source>
        <dbReference type="Proteomes" id="UP001179121"/>
    </source>
</evidence>
<dbReference type="Proteomes" id="UP001179121">
    <property type="component" value="Chromosome"/>
</dbReference>
<reference evidence="1" key="1">
    <citation type="submission" date="2022-10" db="EMBL/GenBank/DDBJ databases">
        <authorList>
            <person name="Koch H."/>
        </authorList>
    </citation>
    <scope>NUCLEOTIDE SEQUENCE</scope>
    <source>
        <strain evidence="1">DNF</strain>
    </source>
</reference>
<dbReference type="EMBL" id="OX365700">
    <property type="protein sequence ID" value="CAI4034042.1"/>
    <property type="molecule type" value="Genomic_DNA"/>
</dbReference>
<name>A0AA86N3K6_9BACT</name>
<proteinExistence type="predicted"/>
<sequence>MSPIGLDEAAKKRAEPYTRIVEVQLQMRRETVDLVKKAVSGAVKSYVLVNNRAEGNGCAAARGQARTLTNRP</sequence>
<dbReference type="KEGG" id="nti:DNFV4_04485"/>
<protein>
    <submittedName>
        <fullName evidence="1">Uncharacterized protein</fullName>
    </submittedName>
</protein>
<gene>
    <name evidence="1" type="ORF">DNFV4_04485</name>
</gene>
<dbReference type="RefSeq" id="WP_289271462.1">
    <property type="nucleotide sequence ID" value="NZ_OX365700.1"/>
</dbReference>
<organism evidence="1 2">
    <name type="scientific">Nitrospira tepida</name>
    <dbReference type="NCBI Taxonomy" id="2973512"/>
    <lineage>
        <taxon>Bacteria</taxon>
        <taxon>Pseudomonadati</taxon>
        <taxon>Nitrospirota</taxon>
        <taxon>Nitrospiria</taxon>
        <taxon>Nitrospirales</taxon>
        <taxon>Nitrospiraceae</taxon>
        <taxon>Nitrospira</taxon>
    </lineage>
</organism>
<keyword evidence="2" id="KW-1185">Reference proteome</keyword>